<dbReference type="EMBL" id="OX596112">
    <property type="protein sequence ID" value="CAN0381232.1"/>
    <property type="molecule type" value="Genomic_DNA"/>
</dbReference>
<evidence type="ECO:0000313" key="1">
    <source>
        <dbReference type="EMBL" id="CAN0381232.1"/>
    </source>
</evidence>
<evidence type="ECO:0000313" key="2">
    <source>
        <dbReference type="Proteomes" id="UP001162501"/>
    </source>
</evidence>
<name>A0AC59ZDF7_RANTA</name>
<dbReference type="Proteomes" id="UP001162501">
    <property type="component" value="Chromosome 28"/>
</dbReference>
<sequence length="645" mass="70383">MGDAEPVPTPPIKPLPRPGRAAVLQRVRRTRRREGSGGREGPGGRAGGLRSPTPIPLLPRGAPADAAPGPRPRRESCPRGGSSALGPAQAGAPDSGGEPGRWGTPTPSPGSSTQTFRAARSLLRARRLPLRPGSFRTFRSAPSPRPPSPGPPLRSLGPGGAARPERPREIGPGSGCPVGSGPEPRATSTIASNSWNASSSPGEAREDGPEGLDKGLDNDAEGVWSPDIEQSFQEALAIYPPCGRRKIILSDEGKMYGRNELIARYIKLRTGKTRTRKQVSSHIQVLARKKVREYQVGIKVSSHLQVLARRKSREIQSKLKAMNLDQVSKDKALQSMASMSSAQIVSASVLQNKFSPPSPLPQAVFSTSSRFWSSPPLLGQQPGPSQDIKPFAQPTYPVQPPLPPTLSSYEPLAPLPSAAASVPVWQDRTIASSRLRLLEYSAFMEVQRDPDTYSKHLFVHIGQTNPAFSDPPLEAVDVRQIYDKFPEKKGGLKELYEKGPPNAFFLVKFWADLNSTIQEGPGAFYGVSSQYSSADSMTISVSTKVCSFGKQVVEKVETEYARLENGRFVYRIHRSPMCEYMINFIHKLKHLPEKYMMNSVLENFTVLQVVTSRDSQETLLVIAFVFEVSTSEHGAQHHVYKLVKD</sequence>
<reference evidence="1" key="1">
    <citation type="submission" date="2023-05" db="EMBL/GenBank/DDBJ databases">
        <authorList>
            <consortium name="ELIXIR-Norway"/>
        </authorList>
    </citation>
    <scope>NUCLEOTIDE SEQUENCE</scope>
</reference>
<accession>A0AC59ZDF7</accession>
<gene>
    <name evidence="1" type="ORF">MRATA1EN22A_LOCUS17041</name>
</gene>
<proteinExistence type="predicted"/>
<organism evidence="1 2">
    <name type="scientific">Rangifer tarandus platyrhynchus</name>
    <name type="common">Svalbard reindeer</name>
    <dbReference type="NCBI Taxonomy" id="3082113"/>
    <lineage>
        <taxon>Eukaryota</taxon>
        <taxon>Metazoa</taxon>
        <taxon>Chordata</taxon>
        <taxon>Craniata</taxon>
        <taxon>Vertebrata</taxon>
        <taxon>Euteleostomi</taxon>
        <taxon>Mammalia</taxon>
        <taxon>Eutheria</taxon>
        <taxon>Laurasiatheria</taxon>
        <taxon>Artiodactyla</taxon>
        <taxon>Ruminantia</taxon>
        <taxon>Pecora</taxon>
        <taxon>Cervidae</taxon>
        <taxon>Odocoileinae</taxon>
        <taxon>Rangifer</taxon>
    </lineage>
</organism>
<protein>
    <submittedName>
        <fullName evidence="1">Uncharacterized protein</fullName>
    </submittedName>
</protein>
<reference evidence="1" key="2">
    <citation type="submission" date="2025-03" db="EMBL/GenBank/DDBJ databases">
        <authorList>
            <consortium name="ELIXIR-Norway"/>
            <consortium name="Elixir Norway"/>
        </authorList>
    </citation>
    <scope>NUCLEOTIDE SEQUENCE</scope>
</reference>